<dbReference type="Proteomes" id="UP000044841">
    <property type="component" value="Unassembled WGS sequence"/>
</dbReference>
<keyword evidence="2" id="KW-0053">Apoptosis</keyword>
<dbReference type="GO" id="GO:0005737">
    <property type="term" value="C:cytoplasm"/>
    <property type="evidence" value="ECO:0007669"/>
    <property type="project" value="TreeGrafter"/>
</dbReference>
<reference evidence="6 7" key="1">
    <citation type="submission" date="2015-07" db="EMBL/GenBank/DDBJ databases">
        <authorList>
            <person name="Noorani M."/>
        </authorList>
    </citation>
    <scope>NUCLEOTIDE SEQUENCE [LARGE SCALE GENOMIC DNA]</scope>
    <source>
        <strain evidence="6">BBA 69670</strain>
    </source>
</reference>
<keyword evidence="6" id="KW-0547">Nucleotide-binding</keyword>
<dbReference type="EMBL" id="CYGV01001312">
    <property type="protein sequence ID" value="CUA72784.1"/>
    <property type="molecule type" value="Genomic_DNA"/>
</dbReference>
<evidence type="ECO:0000313" key="6">
    <source>
        <dbReference type="EMBL" id="CUA72784.1"/>
    </source>
</evidence>
<dbReference type="Gene3D" id="3.40.50.1460">
    <property type="match status" value="1"/>
</dbReference>
<evidence type="ECO:0000256" key="2">
    <source>
        <dbReference type="ARBA" id="ARBA00022703"/>
    </source>
</evidence>
<dbReference type="InterPro" id="IPR011600">
    <property type="entry name" value="Pept_C14_caspase"/>
</dbReference>
<protein>
    <submittedName>
        <fullName evidence="6">Putative ATP-dependent helicase MG140 [Mycoplasma genitalium G37]</fullName>
    </submittedName>
</protein>
<gene>
    <name evidence="6" type="ORF">RSOLAG22IIIB_05044</name>
</gene>
<feature type="compositionally biased region" description="Pro residues" evidence="4">
    <location>
        <begin position="640"/>
        <end position="649"/>
    </location>
</feature>
<keyword evidence="3" id="KW-0378">Hydrolase</keyword>
<comment type="similarity">
    <text evidence="1">Belongs to the peptidase C14B family.</text>
</comment>
<evidence type="ECO:0000256" key="3">
    <source>
        <dbReference type="ARBA" id="ARBA00022807"/>
    </source>
</evidence>
<feature type="region of interest" description="Disordered" evidence="4">
    <location>
        <begin position="436"/>
        <end position="457"/>
    </location>
</feature>
<keyword evidence="3" id="KW-0788">Thiol protease</keyword>
<dbReference type="PANTHER" id="PTHR48104">
    <property type="entry name" value="METACASPASE-4"/>
    <property type="match status" value="1"/>
</dbReference>
<feature type="region of interest" description="Disordered" evidence="4">
    <location>
        <begin position="632"/>
        <end position="652"/>
    </location>
</feature>
<accession>A0A0K6G319</accession>
<dbReference type="Pfam" id="PF00656">
    <property type="entry name" value="Peptidase_C14"/>
    <property type="match status" value="1"/>
</dbReference>
<dbReference type="GO" id="GO:0004197">
    <property type="term" value="F:cysteine-type endopeptidase activity"/>
    <property type="evidence" value="ECO:0007669"/>
    <property type="project" value="InterPro"/>
</dbReference>
<dbReference type="PANTHER" id="PTHR48104:SF30">
    <property type="entry name" value="METACASPASE-1"/>
    <property type="match status" value="1"/>
</dbReference>
<dbReference type="GO" id="GO:0004386">
    <property type="term" value="F:helicase activity"/>
    <property type="evidence" value="ECO:0007669"/>
    <property type="project" value="UniProtKB-KW"/>
</dbReference>
<organism evidence="6 7">
    <name type="scientific">Rhizoctonia solani</name>
    <dbReference type="NCBI Taxonomy" id="456999"/>
    <lineage>
        <taxon>Eukaryota</taxon>
        <taxon>Fungi</taxon>
        <taxon>Dikarya</taxon>
        <taxon>Basidiomycota</taxon>
        <taxon>Agaricomycotina</taxon>
        <taxon>Agaricomycetes</taxon>
        <taxon>Cantharellales</taxon>
        <taxon>Ceratobasidiaceae</taxon>
        <taxon>Rhizoctonia</taxon>
    </lineage>
</organism>
<dbReference type="InterPro" id="IPR029030">
    <property type="entry name" value="Caspase-like_dom_sf"/>
</dbReference>
<dbReference type="InterPro" id="IPR050452">
    <property type="entry name" value="Metacaspase"/>
</dbReference>
<dbReference type="GO" id="GO:0006915">
    <property type="term" value="P:apoptotic process"/>
    <property type="evidence" value="ECO:0007669"/>
    <property type="project" value="UniProtKB-KW"/>
</dbReference>
<sequence length="676" mass="75225">MSASRRRISAYVLIIAISGHGLVAPEHDARRLHDAFIQFEFPENHIKVLVGAQATRQAIIHQLRSISANPNIIKNAPIFIYYAGHGAKQQISVPGLGTVVTECILPYDAIASRGQIPPIPDITISALLGEIARAKGDYITLLLDCCHAGSGSRSADDDSPTGLPEDLHFDQDSFENEDGDIWSEFLKENDEEDTGLKSRSISTTHPGSFRYQGIKSHVLIASCGENEKSFEFSIKGQPPSGLFTRALLEALDDCRLSNMIWDVTYIGLFSRIKDFMVDLGQNKFPQTPQCEGYHRERHVFATPAFPHRNHAIAPITEVPQRPGQYLLPVGELAGVRPESEFEIYDYSRGQPFLKGRFRVLGTDNRGGSVTTIQARNDLELSPDAYAVLCALPTQLPIDLAPDLHQVWNSQEFQSDLGKRLNSHYPIQHFITPVRSGHPSKLRVSPSRSTGGVKIEPTDGRGRPIVLRSLRIPRLSDALAKAIMFYHHLERQVISPRETPFVFQAVELLDPAPEDPNYLGALVEDPRQKPITFRPNEETHIYGSNAQFGLHIENHAKEAYYVYVFYFDPNDFSITPIYLPPTDQASVTPRSSLKIGYGNSGAAPLMFTVDRHLHADPGFFKIFYSISPSEMSTIQQDGVDPDPPGDPRPGTPYYQPSAPLFGSILYPMAVLNPHPRH</sequence>
<evidence type="ECO:0000256" key="1">
    <source>
        <dbReference type="ARBA" id="ARBA00009005"/>
    </source>
</evidence>
<keyword evidence="6" id="KW-0067">ATP-binding</keyword>
<keyword evidence="6" id="KW-0347">Helicase</keyword>
<dbReference type="GO" id="GO:0006508">
    <property type="term" value="P:proteolysis"/>
    <property type="evidence" value="ECO:0007669"/>
    <property type="project" value="InterPro"/>
</dbReference>
<keyword evidence="3" id="KW-0645">Protease</keyword>
<evidence type="ECO:0000256" key="4">
    <source>
        <dbReference type="SAM" id="MobiDB-lite"/>
    </source>
</evidence>
<evidence type="ECO:0000259" key="5">
    <source>
        <dbReference type="Pfam" id="PF00656"/>
    </source>
</evidence>
<keyword evidence="7" id="KW-1185">Reference proteome</keyword>
<name>A0A0K6G319_9AGAM</name>
<proteinExistence type="inferred from homology"/>
<dbReference type="SUPFAM" id="SSF52129">
    <property type="entry name" value="Caspase-like"/>
    <property type="match status" value="1"/>
</dbReference>
<feature type="domain" description="Peptidase C14 caspase" evidence="5">
    <location>
        <begin position="12"/>
        <end position="292"/>
    </location>
</feature>
<dbReference type="AlphaFoldDB" id="A0A0K6G319"/>
<evidence type="ECO:0000313" key="7">
    <source>
        <dbReference type="Proteomes" id="UP000044841"/>
    </source>
</evidence>